<dbReference type="GO" id="GO:0005730">
    <property type="term" value="C:nucleolus"/>
    <property type="evidence" value="ECO:0007669"/>
    <property type="project" value="TreeGrafter"/>
</dbReference>
<evidence type="ECO:0000256" key="2">
    <source>
        <dbReference type="ARBA" id="ARBA00007635"/>
    </source>
</evidence>
<evidence type="ECO:0000313" key="5">
    <source>
        <dbReference type="EMBL" id="OMO82340.1"/>
    </source>
</evidence>
<accession>A0A1R3IIG1</accession>
<feature type="transmembrane region" description="Helical" evidence="3">
    <location>
        <begin position="236"/>
        <end position="254"/>
    </location>
</feature>
<evidence type="ECO:0000259" key="4">
    <source>
        <dbReference type="PROSITE" id="PS50833"/>
    </source>
</evidence>
<dbReference type="InterPro" id="IPR044281">
    <property type="entry name" value="IMP4/RPF1"/>
</dbReference>
<keyword evidence="6" id="KW-1185">Reference proteome</keyword>
<dbReference type="Gene3D" id="3.40.50.10480">
    <property type="entry name" value="Probable brix-domain ribosomal biogenesis protein"/>
    <property type="match status" value="1"/>
</dbReference>
<dbReference type="Pfam" id="PF04427">
    <property type="entry name" value="Brix"/>
    <property type="match status" value="1"/>
</dbReference>
<keyword evidence="3" id="KW-1133">Transmembrane helix</keyword>
<dbReference type="PROSITE" id="PS50833">
    <property type="entry name" value="BRIX"/>
    <property type="match status" value="1"/>
</dbReference>
<comment type="caution">
    <text evidence="5">The sequence shown here is derived from an EMBL/GenBank/DDBJ whole genome shotgun (WGS) entry which is preliminary data.</text>
</comment>
<feature type="transmembrane region" description="Helical" evidence="3">
    <location>
        <begin position="261"/>
        <end position="280"/>
    </location>
</feature>
<dbReference type="PANTHER" id="PTHR22734:SF3">
    <property type="entry name" value="RIBOSOME PRODUCTION FACTOR 1"/>
    <property type="match status" value="1"/>
</dbReference>
<comment type="similarity">
    <text evidence="2">Belongs to the drug/metabolite transporter (DMT) superfamily. Plant drug/metabolite exporter (P-DME) (TC 2.A.7.4) family.</text>
</comment>
<dbReference type="SUPFAM" id="SSF52954">
    <property type="entry name" value="Class II aaRS ABD-related"/>
    <property type="match status" value="1"/>
</dbReference>
<protein>
    <submittedName>
        <fullName evidence="5">Drug/metabolite transporter</fullName>
    </submittedName>
</protein>
<feature type="transmembrane region" description="Helical" evidence="3">
    <location>
        <begin position="114"/>
        <end position="132"/>
    </location>
</feature>
<dbReference type="GO" id="GO:0030687">
    <property type="term" value="C:preribosome, large subunit precursor"/>
    <property type="evidence" value="ECO:0007669"/>
    <property type="project" value="TreeGrafter"/>
</dbReference>
<dbReference type="InterPro" id="IPR037185">
    <property type="entry name" value="EmrE-like"/>
</dbReference>
<reference evidence="6" key="1">
    <citation type="submission" date="2013-09" db="EMBL/GenBank/DDBJ databases">
        <title>Corchorus olitorius genome sequencing.</title>
        <authorList>
            <person name="Alam M."/>
            <person name="Haque M.S."/>
            <person name="Islam M.S."/>
            <person name="Emdad E.M."/>
            <person name="Islam M.M."/>
            <person name="Ahmed B."/>
            <person name="Halim A."/>
            <person name="Hossen Q.M.M."/>
            <person name="Hossain M.Z."/>
            <person name="Ahmed R."/>
            <person name="Khan M.M."/>
            <person name="Islam R."/>
            <person name="Rashid M.M."/>
            <person name="Khan S.A."/>
            <person name="Rahman M.S."/>
            <person name="Alam M."/>
            <person name="Yahiya A.S."/>
            <person name="Khan M.S."/>
            <person name="Azam M.S."/>
            <person name="Haque T."/>
            <person name="Lashkar M.Z.H."/>
            <person name="Akhand A.I."/>
            <person name="Morshed G."/>
            <person name="Roy S."/>
            <person name="Uddin K.S."/>
            <person name="Rabeya T."/>
            <person name="Hossain A.S."/>
            <person name="Chowdhury A."/>
            <person name="Snigdha A.R."/>
            <person name="Mortoza M.S."/>
            <person name="Matin S.A."/>
            <person name="Hoque S.M.E."/>
            <person name="Islam M.K."/>
            <person name="Roy D.K."/>
            <person name="Haider R."/>
            <person name="Moosa M.M."/>
            <person name="Elias S.M."/>
            <person name="Hasan A.M."/>
            <person name="Jahan S."/>
            <person name="Shafiuddin M."/>
            <person name="Mahmood N."/>
            <person name="Shommy N.S."/>
        </authorList>
    </citation>
    <scope>NUCLEOTIDE SEQUENCE [LARGE SCALE GENOMIC DNA]</scope>
    <source>
        <strain evidence="6">cv. O-4</strain>
    </source>
</reference>
<dbReference type="EMBL" id="AWUE01018153">
    <property type="protein sequence ID" value="OMO82340.1"/>
    <property type="molecule type" value="Genomic_DNA"/>
</dbReference>
<dbReference type="SMART" id="SM00879">
    <property type="entry name" value="Brix"/>
    <property type="match status" value="1"/>
</dbReference>
<feature type="transmembrane region" description="Helical" evidence="3">
    <location>
        <begin position="40"/>
        <end position="59"/>
    </location>
</feature>
<dbReference type="InterPro" id="IPR000620">
    <property type="entry name" value="EamA_dom"/>
</dbReference>
<feature type="transmembrane region" description="Helical" evidence="3">
    <location>
        <begin position="196"/>
        <end position="216"/>
    </location>
</feature>
<sequence length="590" mass="66690">MMKCCKQWKPVAAMLAVNFALAIANVLLKKILDEGVSHIIILLYRQSISAVFLAPIAYFLERATLTQYFFLLGLEYTSATFSCAFINMVPAITFMLALPFGLEKLDIRNKAGRAKVLGTLICLGGAMILTLYKGKTLVKSNSQTTAHLMNYADVIVSSKKKEKWAIGSIFLAAGCIFWSSWFLLQANIGKTYPCQYSSTAFLSFFSAIQTAILGLITERDFSKWVLKGKLELITVTYAGMVGSSMCYVGMSWCVKQKGPVFTSAFTPLVQVFVAMFDVSILHGQIYVGSVIGSILVVIGLYILLWGRNSEPLPRQIPRTIENTREADETVCMPDDEELFAGNDVDEFSSIIKRDRTPKILITTSRFNSTRGPAFISELLSVIPNAQYYKRGTYDLKKVLLMIVEYANNKDFTSIIVVHTNRREPDALLMVCLPDGPTAHFKLSSLVLRKDIKNHGNPTSHEPELVLNNFTTRLGHRIGRFFQSIFPQEPNFRGRRVVTFHNQRDFIFFRHHRYIFDAKEIKQSEAKGKKLKDAKGESIAKEKVVARLQECGPRFTLKLISLQHGTFDTKGGEYEWVHKPEMDTSRRRFFL</sequence>
<feature type="domain" description="Brix" evidence="4">
    <location>
        <begin position="357"/>
        <end position="567"/>
    </location>
</feature>
<dbReference type="InterPro" id="IPR007109">
    <property type="entry name" value="Brix"/>
</dbReference>
<evidence type="ECO:0000256" key="1">
    <source>
        <dbReference type="ARBA" id="ARBA00004141"/>
    </source>
</evidence>
<evidence type="ECO:0000256" key="3">
    <source>
        <dbReference type="SAM" id="Phobius"/>
    </source>
</evidence>
<dbReference type="PANTHER" id="PTHR22734">
    <property type="entry name" value="U3 SMALL NUCLEOLAR RIBONUCLEOPROTEIN PROTEIN IMP4"/>
    <property type="match status" value="1"/>
</dbReference>
<comment type="subcellular location">
    <subcellularLocation>
        <location evidence="1">Membrane</location>
        <topology evidence="1">Multi-pass membrane protein</topology>
    </subcellularLocation>
</comment>
<feature type="transmembrane region" description="Helical" evidence="3">
    <location>
        <begin position="286"/>
        <end position="306"/>
    </location>
</feature>
<feature type="transmembrane region" description="Helical" evidence="3">
    <location>
        <begin position="79"/>
        <end position="102"/>
    </location>
</feature>
<feature type="transmembrane region" description="Helical" evidence="3">
    <location>
        <begin position="164"/>
        <end position="184"/>
    </location>
</feature>
<dbReference type="SUPFAM" id="SSF103481">
    <property type="entry name" value="Multidrug resistance efflux transporter EmrE"/>
    <property type="match status" value="1"/>
</dbReference>
<dbReference type="GO" id="GO:0016020">
    <property type="term" value="C:membrane"/>
    <property type="evidence" value="ECO:0007669"/>
    <property type="project" value="InterPro"/>
</dbReference>
<organism evidence="5 6">
    <name type="scientific">Corchorus olitorius</name>
    <dbReference type="NCBI Taxonomy" id="93759"/>
    <lineage>
        <taxon>Eukaryota</taxon>
        <taxon>Viridiplantae</taxon>
        <taxon>Streptophyta</taxon>
        <taxon>Embryophyta</taxon>
        <taxon>Tracheophyta</taxon>
        <taxon>Spermatophyta</taxon>
        <taxon>Magnoliopsida</taxon>
        <taxon>eudicotyledons</taxon>
        <taxon>Gunneridae</taxon>
        <taxon>Pentapetalae</taxon>
        <taxon>rosids</taxon>
        <taxon>malvids</taxon>
        <taxon>Malvales</taxon>
        <taxon>Malvaceae</taxon>
        <taxon>Grewioideae</taxon>
        <taxon>Apeibeae</taxon>
        <taxon>Corchorus</taxon>
    </lineage>
</organism>
<evidence type="ECO:0000313" key="6">
    <source>
        <dbReference type="Proteomes" id="UP000187203"/>
    </source>
</evidence>
<gene>
    <name evidence="5" type="ORF">COLO4_23075</name>
</gene>
<dbReference type="OrthoDB" id="10253204at2759"/>
<dbReference type="STRING" id="93759.A0A1R3IIG1"/>
<dbReference type="Pfam" id="PF00892">
    <property type="entry name" value="EamA"/>
    <property type="match status" value="1"/>
</dbReference>
<proteinExistence type="inferred from homology"/>
<dbReference type="GO" id="GO:0042134">
    <property type="term" value="F:rRNA primary transcript binding"/>
    <property type="evidence" value="ECO:0007669"/>
    <property type="project" value="InterPro"/>
</dbReference>
<name>A0A1R3IIG1_9ROSI</name>
<dbReference type="Proteomes" id="UP000187203">
    <property type="component" value="Unassembled WGS sequence"/>
</dbReference>
<feature type="transmembrane region" description="Helical" evidence="3">
    <location>
        <begin position="12"/>
        <end position="28"/>
    </location>
</feature>
<keyword evidence="3" id="KW-0472">Membrane</keyword>
<keyword evidence="3" id="KW-0812">Transmembrane</keyword>
<dbReference type="FunFam" id="3.40.50.10480:FF:000004">
    <property type="entry name" value="Ribosome production factor 1"/>
    <property type="match status" value="1"/>
</dbReference>
<dbReference type="GO" id="GO:0000470">
    <property type="term" value="P:maturation of LSU-rRNA"/>
    <property type="evidence" value="ECO:0007669"/>
    <property type="project" value="TreeGrafter"/>
</dbReference>
<dbReference type="GO" id="GO:0000460">
    <property type="term" value="P:maturation of 5.8S rRNA"/>
    <property type="evidence" value="ECO:0007669"/>
    <property type="project" value="TreeGrafter"/>
</dbReference>
<dbReference type="AlphaFoldDB" id="A0A1R3IIG1"/>